<feature type="region of interest" description="Disordered" evidence="2">
    <location>
        <begin position="246"/>
        <end position="280"/>
    </location>
</feature>
<feature type="compositionally biased region" description="Acidic residues" evidence="2">
    <location>
        <begin position="251"/>
        <end position="261"/>
    </location>
</feature>
<name>A0A1F7WMG3_9BACT</name>
<dbReference type="EMBL" id="MGFK01000024">
    <property type="protein sequence ID" value="OGM04010.1"/>
    <property type="molecule type" value="Genomic_DNA"/>
</dbReference>
<dbReference type="Proteomes" id="UP000177091">
    <property type="component" value="Unassembled WGS sequence"/>
</dbReference>
<keyword evidence="1" id="KW-0175">Coiled coil</keyword>
<evidence type="ECO:0000256" key="2">
    <source>
        <dbReference type="SAM" id="MobiDB-lite"/>
    </source>
</evidence>
<proteinExistence type="predicted"/>
<accession>A0A1F7WMG3</accession>
<sequence>METLATFFVGLVAFANSMAPQANLPQILGVRVLGEDDEVSTVSADVDDGEDEDVGERSRSELKKRLAQVNEDRKDALEEIRASRRVALEAAKKAREEALDEAKARREEFKEQLEELRDERKAKVVENIDERLAAINEKWINHFNKILGRLSEILTKIQGRADALAEDGVDVTEVNSAIADAQAAIDAAQAAVDAQAGKVYIIGITGEENLGENVSEVIHELRADIAAVRELVKDARRSVHDAFKALKDAAGEPDEDEDEGELTPTVSVAPTSTPTPTPTL</sequence>
<reference evidence="3 4" key="1">
    <citation type="journal article" date="2016" name="Nat. Commun.">
        <title>Thousands of microbial genomes shed light on interconnected biogeochemical processes in an aquifer system.</title>
        <authorList>
            <person name="Anantharaman K."/>
            <person name="Brown C.T."/>
            <person name="Hug L.A."/>
            <person name="Sharon I."/>
            <person name="Castelle C.J."/>
            <person name="Probst A.J."/>
            <person name="Thomas B.C."/>
            <person name="Singh A."/>
            <person name="Wilkins M.J."/>
            <person name="Karaoz U."/>
            <person name="Brodie E.L."/>
            <person name="Williams K.H."/>
            <person name="Hubbard S.S."/>
            <person name="Banfield J.F."/>
        </authorList>
    </citation>
    <scope>NUCLEOTIDE SEQUENCE [LARGE SCALE GENOMIC DNA]</scope>
</reference>
<dbReference type="AlphaFoldDB" id="A0A1F7WMG3"/>
<comment type="caution">
    <text evidence="3">The sequence shown here is derived from an EMBL/GenBank/DDBJ whole genome shotgun (WGS) entry which is preliminary data.</text>
</comment>
<evidence type="ECO:0000313" key="4">
    <source>
        <dbReference type="Proteomes" id="UP000177091"/>
    </source>
</evidence>
<feature type="coiled-coil region" evidence="1">
    <location>
        <begin position="59"/>
        <end position="126"/>
    </location>
</feature>
<evidence type="ECO:0000256" key="1">
    <source>
        <dbReference type="SAM" id="Coils"/>
    </source>
</evidence>
<gene>
    <name evidence="3" type="ORF">A2112_01155</name>
</gene>
<feature type="compositionally biased region" description="Low complexity" evidence="2">
    <location>
        <begin position="263"/>
        <end position="272"/>
    </location>
</feature>
<organism evidence="3 4">
    <name type="scientific">Candidatus Woesebacteria bacterium GWA1_42_12</name>
    <dbReference type="NCBI Taxonomy" id="1802472"/>
    <lineage>
        <taxon>Bacteria</taxon>
        <taxon>Candidatus Woeseibacteriota</taxon>
    </lineage>
</organism>
<protein>
    <submittedName>
        <fullName evidence="3">Uncharacterized protein</fullName>
    </submittedName>
</protein>
<evidence type="ECO:0000313" key="3">
    <source>
        <dbReference type="EMBL" id="OGM04010.1"/>
    </source>
</evidence>